<comment type="caution">
    <text evidence="1">The sequence shown here is derived from an EMBL/GenBank/DDBJ whole genome shotgun (WGS) entry which is preliminary data.</text>
</comment>
<dbReference type="Proteomes" id="UP000308181">
    <property type="component" value="Unassembled WGS sequence"/>
</dbReference>
<accession>A0A4U1C335</accession>
<dbReference type="RefSeq" id="WP_136824399.1">
    <property type="nucleotide sequence ID" value="NZ_SWBP01000001.1"/>
</dbReference>
<name>A0A4U1C335_9SPHI</name>
<reference evidence="1 2" key="1">
    <citation type="submission" date="2019-04" db="EMBL/GenBank/DDBJ databases">
        <title>Pedobacter sp. AR-3-17 sp. nov., isolated from Arctic soil.</title>
        <authorList>
            <person name="Dahal R.H."/>
            <person name="Kim D.-U."/>
        </authorList>
    </citation>
    <scope>NUCLEOTIDE SEQUENCE [LARGE SCALE GENOMIC DNA]</scope>
    <source>
        <strain evidence="1 2">AR-3-17</strain>
    </source>
</reference>
<dbReference type="OrthoDB" id="2555274at2"/>
<dbReference type="AlphaFoldDB" id="A0A4U1C335"/>
<dbReference type="GO" id="GO:0016853">
    <property type="term" value="F:isomerase activity"/>
    <property type="evidence" value="ECO:0007669"/>
    <property type="project" value="UniProtKB-KW"/>
</dbReference>
<gene>
    <name evidence="1" type="ORF">FA046_00470</name>
</gene>
<keyword evidence="1" id="KW-0413">Isomerase</keyword>
<evidence type="ECO:0000313" key="2">
    <source>
        <dbReference type="Proteomes" id="UP000308181"/>
    </source>
</evidence>
<protein>
    <submittedName>
        <fullName evidence="1">Sugar phosphate isomerase/epimerase</fullName>
    </submittedName>
</protein>
<keyword evidence="2" id="KW-1185">Reference proteome</keyword>
<evidence type="ECO:0000313" key="1">
    <source>
        <dbReference type="EMBL" id="TKC00190.1"/>
    </source>
</evidence>
<dbReference type="InterPro" id="IPR036237">
    <property type="entry name" value="Xyl_isomerase-like_sf"/>
</dbReference>
<dbReference type="Gene3D" id="3.20.20.150">
    <property type="entry name" value="Divalent-metal-dependent TIM barrel enzymes"/>
    <property type="match status" value="1"/>
</dbReference>
<organism evidence="1 2">
    <name type="scientific">Pedobacter cryophilus</name>
    <dbReference type="NCBI Taxonomy" id="2571271"/>
    <lineage>
        <taxon>Bacteria</taxon>
        <taxon>Pseudomonadati</taxon>
        <taxon>Bacteroidota</taxon>
        <taxon>Sphingobacteriia</taxon>
        <taxon>Sphingobacteriales</taxon>
        <taxon>Sphingobacteriaceae</taxon>
        <taxon>Pedobacter</taxon>
    </lineage>
</organism>
<sequence length="275" mass="32136">MEIKFYAPRWGNRHLTWTDFLRQVKAAGYNGIEANLSADADEREEMFTLLKTYELEWIGQHFETTTANFIDHLQQYETRLYALAAAEPIFINAQTGKDFFTKAQNSQLIEVAERISKETGVAIVHETHRGKFSFCTSSTEIYIDKFPNLRLTADFSHWCCVAESYLQDQQEIINKAIQRTDHFHCRVGYPGGPQVNNPEAPEWKEALDFHLVWWDAIIQNHMEKKSDAVTITCEFGPFPYMQQLPFTQEPVSSLWDVNLFMKNLLKKRYQMMMVK</sequence>
<proteinExistence type="predicted"/>
<dbReference type="EMBL" id="SWBP01000001">
    <property type="protein sequence ID" value="TKC00190.1"/>
    <property type="molecule type" value="Genomic_DNA"/>
</dbReference>
<dbReference type="SUPFAM" id="SSF51658">
    <property type="entry name" value="Xylose isomerase-like"/>
    <property type="match status" value="1"/>
</dbReference>